<protein>
    <submittedName>
        <fullName evidence="2">Uncharacterized protein</fullName>
    </submittedName>
</protein>
<evidence type="ECO:0000313" key="3">
    <source>
        <dbReference type="Proteomes" id="UP001397290"/>
    </source>
</evidence>
<name>A0AAW0REW1_9HYPO</name>
<dbReference type="EMBL" id="JAAHCF010002307">
    <property type="protein sequence ID" value="KAK8140585.1"/>
    <property type="molecule type" value="Genomic_DNA"/>
</dbReference>
<evidence type="ECO:0000256" key="1">
    <source>
        <dbReference type="SAM" id="MobiDB-lite"/>
    </source>
</evidence>
<reference evidence="2 3" key="1">
    <citation type="submission" date="2020-02" db="EMBL/GenBank/DDBJ databases">
        <title>Comparative genomics of the hypocrealean fungal genus Beauvera.</title>
        <authorList>
            <person name="Showalter D.N."/>
            <person name="Bushley K.E."/>
            <person name="Rehner S.A."/>
        </authorList>
    </citation>
    <scope>NUCLEOTIDE SEQUENCE [LARGE SCALE GENOMIC DNA]</scope>
    <source>
        <strain evidence="2 3">ARSEF4384</strain>
    </source>
</reference>
<evidence type="ECO:0000313" key="2">
    <source>
        <dbReference type="EMBL" id="KAK8140585.1"/>
    </source>
</evidence>
<feature type="region of interest" description="Disordered" evidence="1">
    <location>
        <begin position="1"/>
        <end position="59"/>
    </location>
</feature>
<dbReference type="AlphaFoldDB" id="A0AAW0REW1"/>
<feature type="non-terminal residue" evidence="2">
    <location>
        <position position="1"/>
    </location>
</feature>
<dbReference type="Proteomes" id="UP001397290">
    <property type="component" value="Unassembled WGS sequence"/>
</dbReference>
<gene>
    <name evidence="2" type="ORF">G3M48_003540</name>
</gene>
<accession>A0AAW0REW1</accession>
<proteinExistence type="predicted"/>
<comment type="caution">
    <text evidence="2">The sequence shown here is derived from an EMBL/GenBank/DDBJ whole genome shotgun (WGS) entry which is preliminary data.</text>
</comment>
<organism evidence="2 3">
    <name type="scientific">Beauveria asiatica</name>
    <dbReference type="NCBI Taxonomy" id="1069075"/>
    <lineage>
        <taxon>Eukaryota</taxon>
        <taxon>Fungi</taxon>
        <taxon>Dikarya</taxon>
        <taxon>Ascomycota</taxon>
        <taxon>Pezizomycotina</taxon>
        <taxon>Sordariomycetes</taxon>
        <taxon>Hypocreomycetidae</taxon>
        <taxon>Hypocreales</taxon>
        <taxon>Cordycipitaceae</taxon>
        <taxon>Beauveria</taxon>
    </lineage>
</organism>
<sequence>EPTAIVTPNHDTDPAIKYGGPFLSHTTSAAPTPSGDDGGLPDPFSRPVCGPHPEADGHG</sequence>
<keyword evidence="3" id="KW-1185">Reference proteome</keyword>